<evidence type="ECO:0000256" key="2">
    <source>
        <dbReference type="ARBA" id="ARBA00022801"/>
    </source>
</evidence>
<keyword evidence="1" id="KW-0444">Lipid biosynthesis</keyword>
<dbReference type="PANTHER" id="PTHR38764:SF1">
    <property type="entry name" value="ACYL CARRIER PROTEIN PHOSPHODIESTERASE"/>
    <property type="match status" value="1"/>
</dbReference>
<dbReference type="OrthoDB" id="8442777at2"/>
<dbReference type="PANTHER" id="PTHR38764">
    <property type="entry name" value="ACYL CARRIER PROTEIN PHOSPHODIESTERASE"/>
    <property type="match status" value="1"/>
</dbReference>
<gene>
    <name evidence="4" type="ORF">NU09_1100</name>
</gene>
<accession>A0A444WF64</accession>
<dbReference type="Pfam" id="PF04336">
    <property type="entry name" value="ACP_PD"/>
    <property type="match status" value="1"/>
</dbReference>
<dbReference type="EMBL" id="JUIW01000003">
    <property type="protein sequence ID" value="RYJ44490.1"/>
    <property type="molecule type" value="Genomic_DNA"/>
</dbReference>
<sequence>MNFLAHIYLSGDNDLVKIGNFMADNIPGNKYEHFPPDVQKGILLHRAIDSYTDAHPVFRKGTKRLHPVYHHYAGVIMDMFYDHFLAKNWASYSSTPLEEYTLGFYHILEANYDILTEKTKGMMPYMITYNWLASYASLEGIERILTQMDNRTKNRSGMRNSVKELKEHYAVFEKEFAEFFADLQNHVKEKSAELEI</sequence>
<dbReference type="RefSeq" id="WP_129750247.1">
    <property type="nucleotide sequence ID" value="NZ_JUIW01000003.1"/>
</dbReference>
<evidence type="ECO:0000313" key="4">
    <source>
        <dbReference type="EMBL" id="RYJ44490.1"/>
    </source>
</evidence>
<keyword evidence="2" id="KW-0378">Hydrolase</keyword>
<evidence type="ECO:0000256" key="3">
    <source>
        <dbReference type="ARBA" id="ARBA00023098"/>
    </source>
</evidence>
<keyword evidence="5" id="KW-1185">Reference proteome</keyword>
<proteinExistence type="predicted"/>
<dbReference type="PIRSF" id="PIRSF011489">
    <property type="entry name" value="DUF479"/>
    <property type="match status" value="1"/>
</dbReference>
<reference evidence="4 5" key="1">
    <citation type="submission" date="2014-12" db="EMBL/GenBank/DDBJ databases">
        <title>Genome sequence of Flavobacterium beibuense RSKm HC5.</title>
        <authorList>
            <person name="Kim J.F."/>
            <person name="Song J.Y."/>
            <person name="Kwak M.-J."/>
            <person name="Lee S.-W."/>
        </authorList>
    </citation>
    <scope>NUCLEOTIDE SEQUENCE [LARGE SCALE GENOMIC DNA]</scope>
    <source>
        <strain evidence="4 5">RSKm HC5</strain>
    </source>
</reference>
<protein>
    <submittedName>
        <fullName evidence="4">Acyl carrier protein phosphodiesterase</fullName>
    </submittedName>
</protein>
<name>A0A444WF64_9FLAO</name>
<organism evidence="4 5">
    <name type="scientific">Flavobacterium beibuense</name>
    <dbReference type="NCBI Taxonomy" id="657326"/>
    <lineage>
        <taxon>Bacteria</taxon>
        <taxon>Pseudomonadati</taxon>
        <taxon>Bacteroidota</taxon>
        <taxon>Flavobacteriia</taxon>
        <taxon>Flavobacteriales</taxon>
        <taxon>Flavobacteriaceae</taxon>
        <taxon>Flavobacterium</taxon>
    </lineage>
</organism>
<keyword evidence="3" id="KW-0443">Lipid metabolism</keyword>
<dbReference type="GO" id="GO:0008770">
    <property type="term" value="F:[acyl-carrier-protein] phosphodiesterase activity"/>
    <property type="evidence" value="ECO:0007669"/>
    <property type="project" value="InterPro"/>
</dbReference>
<dbReference type="AlphaFoldDB" id="A0A444WF64"/>
<evidence type="ECO:0000256" key="1">
    <source>
        <dbReference type="ARBA" id="ARBA00022516"/>
    </source>
</evidence>
<dbReference type="GO" id="GO:0006633">
    <property type="term" value="P:fatty acid biosynthetic process"/>
    <property type="evidence" value="ECO:0007669"/>
    <property type="project" value="InterPro"/>
</dbReference>
<dbReference type="Proteomes" id="UP000289775">
    <property type="component" value="Unassembled WGS sequence"/>
</dbReference>
<dbReference type="InterPro" id="IPR007431">
    <property type="entry name" value="ACP_PD"/>
</dbReference>
<evidence type="ECO:0000313" key="5">
    <source>
        <dbReference type="Proteomes" id="UP000289775"/>
    </source>
</evidence>
<comment type="caution">
    <text evidence="4">The sequence shown here is derived from an EMBL/GenBank/DDBJ whole genome shotgun (WGS) entry which is preliminary data.</text>
</comment>